<dbReference type="EMBL" id="SWLG01000009">
    <property type="protein sequence ID" value="TLS36637.1"/>
    <property type="molecule type" value="Genomic_DNA"/>
</dbReference>
<keyword evidence="1" id="KW-0966">Cell projection</keyword>
<sequence>MSQFRILKPYVPNQQPITKTIPQPKSKIGDSNTSFSDQLQKTLNNSDVKFSKHAKLRLQEQGIQLSDEELNRLSNGVDKAKQKGAKESLFLMNNNAFVVSVKNETVITAMKQNNMEEQIITNIDSAVLL</sequence>
<dbReference type="OrthoDB" id="165650at2"/>
<comment type="caution">
    <text evidence="1">The sequence shown here is derived from an EMBL/GenBank/DDBJ whole genome shotgun (WGS) entry which is preliminary data.</text>
</comment>
<proteinExistence type="predicted"/>
<dbReference type="Pfam" id="PF12611">
    <property type="entry name" value="Flagellar_put"/>
    <property type="match status" value="1"/>
</dbReference>
<name>A0A5R9EZI2_9BACL</name>
<dbReference type="AlphaFoldDB" id="A0A5R9EZI2"/>
<keyword evidence="1" id="KW-0969">Cilium</keyword>
<gene>
    <name evidence="1" type="ORF">FCL54_14035</name>
</gene>
<dbReference type="NCBIfam" id="TIGR02530">
    <property type="entry name" value="flg_new"/>
    <property type="match status" value="1"/>
</dbReference>
<dbReference type="RefSeq" id="WP_138127338.1">
    <property type="nucleotide sequence ID" value="NZ_SWLG01000009.1"/>
</dbReference>
<protein>
    <submittedName>
        <fullName evidence="1">Flagellar protein</fullName>
    </submittedName>
</protein>
<accession>A0A5R9EZI2</accession>
<evidence type="ECO:0000313" key="1">
    <source>
        <dbReference type="EMBL" id="TLS36637.1"/>
    </source>
</evidence>
<keyword evidence="2" id="KW-1185">Reference proteome</keyword>
<evidence type="ECO:0000313" key="2">
    <source>
        <dbReference type="Proteomes" id="UP000308230"/>
    </source>
</evidence>
<organism evidence="1 2">
    <name type="scientific">Exobacillus caeni</name>
    <dbReference type="NCBI Taxonomy" id="2574798"/>
    <lineage>
        <taxon>Bacteria</taxon>
        <taxon>Bacillati</taxon>
        <taxon>Bacillota</taxon>
        <taxon>Bacilli</taxon>
        <taxon>Bacillales</taxon>
        <taxon>Guptibacillaceae</taxon>
        <taxon>Exobacillus</taxon>
    </lineage>
</organism>
<dbReference type="Proteomes" id="UP000308230">
    <property type="component" value="Unassembled WGS sequence"/>
</dbReference>
<dbReference type="InterPro" id="IPR013367">
    <property type="entry name" value="Flagellar_put"/>
</dbReference>
<keyword evidence="1" id="KW-0282">Flagellum</keyword>
<reference evidence="1 2" key="1">
    <citation type="submission" date="2019-04" db="EMBL/GenBank/DDBJ databases">
        <title>Bacillus caeni sp. nov., a bacterium isolated from mangrove sediment.</title>
        <authorList>
            <person name="Huang H."/>
            <person name="Mo K."/>
            <person name="Hu Y."/>
        </authorList>
    </citation>
    <scope>NUCLEOTIDE SEQUENCE [LARGE SCALE GENOMIC DNA]</scope>
    <source>
        <strain evidence="1 2">HB172195</strain>
    </source>
</reference>